<dbReference type="GO" id="GO:0008714">
    <property type="term" value="F:AMP nucleosidase activity"/>
    <property type="evidence" value="ECO:0007669"/>
    <property type="project" value="UniProtKB-EC"/>
</dbReference>
<dbReference type="PANTHER" id="PTHR31223">
    <property type="entry name" value="LOG FAMILY PROTEIN YJL055W"/>
    <property type="match status" value="1"/>
</dbReference>
<dbReference type="OrthoDB" id="9801098at2"/>
<name>A0A1M4Y8Y6_9BACT</name>
<dbReference type="GO" id="GO:0009691">
    <property type="term" value="P:cytokinin biosynthetic process"/>
    <property type="evidence" value="ECO:0007669"/>
    <property type="project" value="UniProtKB-UniRule"/>
</dbReference>
<dbReference type="Pfam" id="PF03641">
    <property type="entry name" value="Lysine_decarbox"/>
    <property type="match status" value="1"/>
</dbReference>
<protein>
    <recommendedName>
        <fullName evidence="3">Cytokinin riboside 5'-monophosphate phosphoribohydrolase</fullName>
        <ecNumber evidence="3">3.2.2.n1</ecNumber>
    </recommendedName>
</protein>
<dbReference type="AlphaFoldDB" id="A0A1M4Y8Y6"/>
<keyword evidence="3" id="KW-0378">Hydrolase</keyword>
<dbReference type="InterPro" id="IPR031100">
    <property type="entry name" value="LOG_fam"/>
</dbReference>
<sequence>MKSIAVYCGSSEGSNKNFMAKAFELGAAIAKHRINLVYGGAHVGLMGAVADGALSVGGTVTGVLPRFLAAKELQHMTLTETFLVDTMHQRKAMMSELAEGFITLPGGFGTMEELFEMLTWAQLSLHKKPIGLLNVDGYYDSLIRFIEDMNKNGLLKKEHVDLLIVSDNIEDLLLKMKEFVPLKDEKWVAAVNR</sequence>
<organism evidence="4 5">
    <name type="scientific">Dysgonomonas macrotermitis</name>
    <dbReference type="NCBI Taxonomy" id="1346286"/>
    <lineage>
        <taxon>Bacteria</taxon>
        <taxon>Pseudomonadati</taxon>
        <taxon>Bacteroidota</taxon>
        <taxon>Bacteroidia</taxon>
        <taxon>Bacteroidales</taxon>
        <taxon>Dysgonomonadaceae</taxon>
        <taxon>Dysgonomonas</taxon>
    </lineage>
</organism>
<accession>A0A1M4Y8Y6</accession>
<dbReference type="STRING" id="1346286.SAMN05444362_103101"/>
<dbReference type="SUPFAM" id="SSF102405">
    <property type="entry name" value="MCP/YpsA-like"/>
    <property type="match status" value="1"/>
</dbReference>
<comment type="catalytic activity">
    <reaction evidence="1">
        <text>AMP + H2O = D-ribose 5-phosphate + adenine</text>
        <dbReference type="Rhea" id="RHEA:20129"/>
        <dbReference type="ChEBI" id="CHEBI:15377"/>
        <dbReference type="ChEBI" id="CHEBI:16708"/>
        <dbReference type="ChEBI" id="CHEBI:78346"/>
        <dbReference type="ChEBI" id="CHEBI:456215"/>
        <dbReference type="EC" id="3.2.2.4"/>
    </reaction>
</comment>
<dbReference type="Gene3D" id="3.40.50.450">
    <property type="match status" value="1"/>
</dbReference>
<comment type="similarity">
    <text evidence="2 3">Belongs to the LOG family.</text>
</comment>
<keyword evidence="5" id="KW-1185">Reference proteome</keyword>
<evidence type="ECO:0000313" key="5">
    <source>
        <dbReference type="Proteomes" id="UP000184480"/>
    </source>
</evidence>
<proteinExistence type="inferred from homology"/>
<evidence type="ECO:0000256" key="3">
    <source>
        <dbReference type="RuleBase" id="RU363015"/>
    </source>
</evidence>
<dbReference type="Proteomes" id="UP000184480">
    <property type="component" value="Unassembled WGS sequence"/>
</dbReference>
<evidence type="ECO:0000313" key="4">
    <source>
        <dbReference type="EMBL" id="SHF01942.1"/>
    </source>
</evidence>
<evidence type="ECO:0000256" key="2">
    <source>
        <dbReference type="ARBA" id="ARBA00006763"/>
    </source>
</evidence>
<dbReference type="RefSeq" id="WP_062177341.1">
    <property type="nucleotide sequence ID" value="NZ_BBXL01000003.1"/>
</dbReference>
<dbReference type="EMBL" id="FQUC01000003">
    <property type="protein sequence ID" value="SHF01942.1"/>
    <property type="molecule type" value="Genomic_DNA"/>
</dbReference>
<evidence type="ECO:0000256" key="1">
    <source>
        <dbReference type="ARBA" id="ARBA00000274"/>
    </source>
</evidence>
<dbReference type="EC" id="3.2.2.n1" evidence="3"/>
<keyword evidence="3" id="KW-0203">Cytokinin biosynthesis</keyword>
<dbReference type="PANTHER" id="PTHR31223:SF70">
    <property type="entry name" value="LOG FAMILY PROTEIN YJL055W"/>
    <property type="match status" value="1"/>
</dbReference>
<gene>
    <name evidence="4" type="ORF">SAMN05444362_103101</name>
</gene>
<reference evidence="5" key="1">
    <citation type="submission" date="2016-11" db="EMBL/GenBank/DDBJ databases">
        <authorList>
            <person name="Varghese N."/>
            <person name="Submissions S."/>
        </authorList>
    </citation>
    <scope>NUCLEOTIDE SEQUENCE [LARGE SCALE GENOMIC DNA]</scope>
    <source>
        <strain evidence="5">DSM 27370</strain>
    </source>
</reference>
<dbReference type="NCBIfam" id="TIGR00730">
    <property type="entry name" value="Rossman fold protein, TIGR00730 family"/>
    <property type="match status" value="1"/>
</dbReference>
<dbReference type="GO" id="GO:0005829">
    <property type="term" value="C:cytosol"/>
    <property type="evidence" value="ECO:0007669"/>
    <property type="project" value="TreeGrafter"/>
</dbReference>
<dbReference type="InterPro" id="IPR005269">
    <property type="entry name" value="LOG"/>
</dbReference>